<name>A0A6V8MCV8_9BACT</name>
<dbReference type="AlphaFoldDB" id="A0A6V8MCV8"/>
<dbReference type="InterPro" id="IPR024467">
    <property type="entry name" value="Xre/MbcA/ParS-like_toxin-bd"/>
</dbReference>
<dbReference type="RefSeq" id="WP_183352668.1">
    <property type="nucleotide sequence ID" value="NZ_BLXX01000001.1"/>
</dbReference>
<gene>
    <name evidence="2" type="ORF">GMST_01270</name>
</gene>
<keyword evidence="3" id="KW-1185">Reference proteome</keyword>
<evidence type="ECO:0000313" key="3">
    <source>
        <dbReference type="Proteomes" id="UP000556026"/>
    </source>
</evidence>
<organism evidence="2 3">
    <name type="scientific">Geomonas silvestris</name>
    <dbReference type="NCBI Taxonomy" id="2740184"/>
    <lineage>
        <taxon>Bacteria</taxon>
        <taxon>Pseudomonadati</taxon>
        <taxon>Thermodesulfobacteriota</taxon>
        <taxon>Desulfuromonadia</taxon>
        <taxon>Geobacterales</taxon>
        <taxon>Geobacteraceae</taxon>
        <taxon>Geomonas</taxon>
    </lineage>
</organism>
<dbReference type="EMBL" id="BLXX01000001">
    <property type="protein sequence ID" value="GFO57802.1"/>
    <property type="molecule type" value="Genomic_DNA"/>
</dbReference>
<proteinExistence type="predicted"/>
<dbReference type="Pfam" id="PF09722">
    <property type="entry name" value="Xre_MbcA_ParS_C"/>
    <property type="match status" value="1"/>
</dbReference>
<accession>A0A6V8MCV8</accession>
<comment type="caution">
    <text evidence="2">The sequence shown here is derived from an EMBL/GenBank/DDBJ whole genome shotgun (WGS) entry which is preliminary data.</text>
</comment>
<reference evidence="3" key="1">
    <citation type="submission" date="2020-06" db="EMBL/GenBank/DDBJ databases">
        <title>Draft genomic sequence of Geomonas sp. Red330.</title>
        <authorList>
            <person name="Itoh H."/>
            <person name="Zhenxing X."/>
            <person name="Ushijima N."/>
            <person name="Masuda Y."/>
            <person name="Shiratori Y."/>
            <person name="Senoo K."/>
        </authorList>
    </citation>
    <scope>NUCLEOTIDE SEQUENCE [LARGE SCALE GENOMIC DNA]</scope>
    <source>
        <strain evidence="3">Red330</strain>
    </source>
</reference>
<feature type="domain" description="Antitoxin Xre/MbcA/ParS-like toxin-binding" evidence="1">
    <location>
        <begin position="78"/>
        <end position="120"/>
    </location>
</feature>
<evidence type="ECO:0000259" key="1">
    <source>
        <dbReference type="Pfam" id="PF09722"/>
    </source>
</evidence>
<dbReference type="Proteomes" id="UP000556026">
    <property type="component" value="Unassembled WGS sequence"/>
</dbReference>
<sequence>MLEAMYHEEDRALELTRGVLETARSLGIAQEQVAQVLAAHRVESAAKEGGAPGAHEEGPGYARQLARMYRAASVLGWSKEDAGKWLLSANGALDGKRPVELLEHADGVARLVSYLERYRG</sequence>
<protein>
    <recommendedName>
        <fullName evidence="1">Antitoxin Xre/MbcA/ParS-like toxin-binding domain-containing protein</fullName>
    </recommendedName>
</protein>
<evidence type="ECO:0000313" key="2">
    <source>
        <dbReference type="EMBL" id="GFO57802.1"/>
    </source>
</evidence>